<feature type="region of interest" description="Disordered" evidence="1">
    <location>
        <begin position="90"/>
        <end position="109"/>
    </location>
</feature>
<reference evidence="2 3" key="1">
    <citation type="journal article" date="2020" name="Nat. Commun.">
        <title>Genome of Tripterygium wilfordii and identification of cytochrome P450 involved in triptolide biosynthesis.</title>
        <authorList>
            <person name="Tu L."/>
            <person name="Su P."/>
            <person name="Zhang Z."/>
            <person name="Gao L."/>
            <person name="Wang J."/>
            <person name="Hu T."/>
            <person name="Zhou J."/>
            <person name="Zhang Y."/>
            <person name="Zhao Y."/>
            <person name="Liu Y."/>
            <person name="Song Y."/>
            <person name="Tong Y."/>
            <person name="Lu Y."/>
            <person name="Yang J."/>
            <person name="Xu C."/>
            <person name="Jia M."/>
            <person name="Peters R.J."/>
            <person name="Huang L."/>
            <person name="Gao W."/>
        </authorList>
    </citation>
    <scope>NUCLEOTIDE SEQUENCE [LARGE SCALE GENOMIC DNA]</scope>
    <source>
        <strain evidence="3">cv. XIE 37</strain>
        <tissue evidence="2">Leaf</tissue>
    </source>
</reference>
<name>A0A7J7DM18_TRIWF</name>
<feature type="region of interest" description="Disordered" evidence="1">
    <location>
        <begin position="120"/>
        <end position="152"/>
    </location>
</feature>
<feature type="compositionally biased region" description="Basic and acidic residues" evidence="1">
    <location>
        <begin position="123"/>
        <end position="147"/>
    </location>
</feature>
<gene>
    <name evidence="2" type="ORF">HS088_TW06G01455</name>
</gene>
<dbReference type="EMBL" id="JAAARO010000006">
    <property type="protein sequence ID" value="KAF5747274.1"/>
    <property type="molecule type" value="Genomic_DNA"/>
</dbReference>
<accession>A0A7J7DM18</accession>
<dbReference type="AlphaFoldDB" id="A0A7J7DM18"/>
<evidence type="ECO:0000313" key="3">
    <source>
        <dbReference type="Proteomes" id="UP000593562"/>
    </source>
</evidence>
<evidence type="ECO:0000313" key="2">
    <source>
        <dbReference type="EMBL" id="KAF5747274.1"/>
    </source>
</evidence>
<dbReference type="Proteomes" id="UP000593562">
    <property type="component" value="Unassembled WGS sequence"/>
</dbReference>
<keyword evidence="3" id="KW-1185">Reference proteome</keyword>
<feature type="compositionally biased region" description="Polar residues" evidence="1">
    <location>
        <begin position="217"/>
        <end position="231"/>
    </location>
</feature>
<proteinExistence type="predicted"/>
<protein>
    <submittedName>
        <fullName evidence="2">Uncharacterized protein</fullName>
    </submittedName>
</protein>
<dbReference type="InParanoid" id="A0A7J7DM18"/>
<sequence length="273" mass="29809">MIHHGTTYCRETCVNKRLPHREKSNMLEPFQSFRLKSHQQTISPTMSILQKYYGIQSSNNEAEVEGTEMAVYMIGNSDEVDDEPLLKGSVISEPSSNHHRRSRDLTNGFYSENGSVVYTPLADARDGEGDKSNEKSVRRRQKADTDSRLGTPERLLKEENCGGRNGCSPVTGKSLAMRPKSASRTSLTTAIETGWSTSIVVGMEDAIITDGPAGVRKSSSTPSMQAPENNGSSSVWSTSKWSFKPDLQALTTAAIAIPIPNPITGRKSKAALD</sequence>
<organism evidence="2 3">
    <name type="scientific">Tripterygium wilfordii</name>
    <name type="common">Thunder God vine</name>
    <dbReference type="NCBI Taxonomy" id="458696"/>
    <lineage>
        <taxon>Eukaryota</taxon>
        <taxon>Viridiplantae</taxon>
        <taxon>Streptophyta</taxon>
        <taxon>Embryophyta</taxon>
        <taxon>Tracheophyta</taxon>
        <taxon>Spermatophyta</taxon>
        <taxon>Magnoliopsida</taxon>
        <taxon>eudicotyledons</taxon>
        <taxon>Gunneridae</taxon>
        <taxon>Pentapetalae</taxon>
        <taxon>rosids</taxon>
        <taxon>fabids</taxon>
        <taxon>Celastrales</taxon>
        <taxon>Celastraceae</taxon>
        <taxon>Tripterygium</taxon>
    </lineage>
</organism>
<feature type="region of interest" description="Disordered" evidence="1">
    <location>
        <begin position="212"/>
        <end position="238"/>
    </location>
</feature>
<comment type="caution">
    <text evidence="2">The sequence shown here is derived from an EMBL/GenBank/DDBJ whole genome shotgun (WGS) entry which is preliminary data.</text>
</comment>
<evidence type="ECO:0000256" key="1">
    <source>
        <dbReference type="SAM" id="MobiDB-lite"/>
    </source>
</evidence>